<evidence type="ECO:0000256" key="3">
    <source>
        <dbReference type="ARBA" id="ARBA00023015"/>
    </source>
</evidence>
<dbReference type="InterPro" id="IPR007219">
    <property type="entry name" value="XnlR_reg_dom"/>
</dbReference>
<dbReference type="PROSITE" id="PS00463">
    <property type="entry name" value="ZN2_CY6_FUNGAL_1"/>
    <property type="match status" value="1"/>
</dbReference>
<protein>
    <recommendedName>
        <fullName evidence="6">Zn(2)-C6 fungal-type domain-containing protein</fullName>
    </recommendedName>
</protein>
<keyword evidence="2" id="KW-0479">Metal-binding</keyword>
<dbReference type="InterPro" id="IPR036864">
    <property type="entry name" value="Zn2-C6_fun-type_DNA-bd_sf"/>
</dbReference>
<keyword evidence="5" id="KW-0539">Nucleus</keyword>
<dbReference type="GO" id="GO:0000981">
    <property type="term" value="F:DNA-binding transcription factor activity, RNA polymerase II-specific"/>
    <property type="evidence" value="ECO:0007669"/>
    <property type="project" value="InterPro"/>
</dbReference>
<dbReference type="GeneID" id="70132091"/>
<proteinExistence type="predicted"/>
<dbReference type="EMBL" id="JAGPXC010000006">
    <property type="protein sequence ID" value="KAH6651511.1"/>
    <property type="molecule type" value="Genomic_DNA"/>
</dbReference>
<accession>A0A9P8ZUW1</accession>
<comment type="caution">
    <text evidence="7">The sequence shown here is derived from an EMBL/GenBank/DDBJ whole genome shotgun (WGS) entry which is preliminary data.</text>
</comment>
<dbReference type="InterPro" id="IPR001138">
    <property type="entry name" value="Zn2Cys6_DnaBD"/>
</dbReference>
<dbReference type="GO" id="GO:0003677">
    <property type="term" value="F:DNA binding"/>
    <property type="evidence" value="ECO:0007669"/>
    <property type="project" value="InterPro"/>
</dbReference>
<keyword evidence="4" id="KW-0804">Transcription</keyword>
<evidence type="ECO:0000313" key="8">
    <source>
        <dbReference type="Proteomes" id="UP000758603"/>
    </source>
</evidence>
<organism evidence="7 8">
    <name type="scientific">Truncatella angustata</name>
    <dbReference type="NCBI Taxonomy" id="152316"/>
    <lineage>
        <taxon>Eukaryota</taxon>
        <taxon>Fungi</taxon>
        <taxon>Dikarya</taxon>
        <taxon>Ascomycota</taxon>
        <taxon>Pezizomycotina</taxon>
        <taxon>Sordariomycetes</taxon>
        <taxon>Xylariomycetidae</taxon>
        <taxon>Amphisphaeriales</taxon>
        <taxon>Sporocadaceae</taxon>
        <taxon>Truncatella</taxon>
    </lineage>
</organism>
<evidence type="ECO:0000259" key="6">
    <source>
        <dbReference type="PROSITE" id="PS50048"/>
    </source>
</evidence>
<dbReference type="RefSeq" id="XP_045955789.1">
    <property type="nucleotide sequence ID" value="XM_046103199.1"/>
</dbReference>
<dbReference type="GO" id="GO:0005634">
    <property type="term" value="C:nucleus"/>
    <property type="evidence" value="ECO:0007669"/>
    <property type="project" value="UniProtKB-SubCell"/>
</dbReference>
<dbReference type="Pfam" id="PF04082">
    <property type="entry name" value="Fungal_trans"/>
    <property type="match status" value="1"/>
</dbReference>
<evidence type="ECO:0000313" key="7">
    <source>
        <dbReference type="EMBL" id="KAH6651511.1"/>
    </source>
</evidence>
<reference evidence="7" key="1">
    <citation type="journal article" date="2021" name="Nat. Commun.">
        <title>Genetic determinants of endophytism in the Arabidopsis root mycobiome.</title>
        <authorList>
            <person name="Mesny F."/>
            <person name="Miyauchi S."/>
            <person name="Thiergart T."/>
            <person name="Pickel B."/>
            <person name="Atanasova L."/>
            <person name="Karlsson M."/>
            <person name="Huettel B."/>
            <person name="Barry K.W."/>
            <person name="Haridas S."/>
            <person name="Chen C."/>
            <person name="Bauer D."/>
            <person name="Andreopoulos W."/>
            <person name="Pangilinan J."/>
            <person name="LaButti K."/>
            <person name="Riley R."/>
            <person name="Lipzen A."/>
            <person name="Clum A."/>
            <person name="Drula E."/>
            <person name="Henrissat B."/>
            <person name="Kohler A."/>
            <person name="Grigoriev I.V."/>
            <person name="Martin F.M."/>
            <person name="Hacquard S."/>
        </authorList>
    </citation>
    <scope>NUCLEOTIDE SEQUENCE</scope>
    <source>
        <strain evidence="7">MPI-SDFR-AT-0073</strain>
    </source>
</reference>
<dbReference type="PANTHER" id="PTHR47338">
    <property type="entry name" value="ZN(II)2CYS6 TRANSCRIPTION FACTOR (EUROFUNG)-RELATED"/>
    <property type="match status" value="1"/>
</dbReference>
<dbReference type="CDD" id="cd12148">
    <property type="entry name" value="fungal_TF_MHR"/>
    <property type="match status" value="1"/>
</dbReference>
<dbReference type="InterPro" id="IPR050815">
    <property type="entry name" value="TF_fung"/>
</dbReference>
<evidence type="ECO:0000256" key="5">
    <source>
        <dbReference type="ARBA" id="ARBA00023242"/>
    </source>
</evidence>
<dbReference type="GO" id="GO:0006351">
    <property type="term" value="P:DNA-templated transcription"/>
    <property type="evidence" value="ECO:0007669"/>
    <property type="project" value="InterPro"/>
</dbReference>
<sequence length="523" mass="60010">MRLGKSCLQCRVGKRRCDRTGSSACNQCMQRSLPCSAVAIRREARPPAASHTAPLAPTQSDEEEVLHLVDLYFKYMHDKPHTLFHEPTFKASVAAGTVSQPVLLSMIGLSARFARDPEVRSHGPKYAAEAKKLLKDDLEHICIENIQACILVGNILLGDSDPDAESLYFVLANRMAQILNLRAVNESDDGVTRETKLRVWWTCFIVDTWASGGSNLSRQFRLEPKRPRVPMDETAFFRMQAGEPDIAESEWKPGFWGHTVGLVEIYKQIQDLNKHLAETVEWDEDIIEDAVRSLDAELVAFDHNLEPRMRWSLENLAGQVSLGQGRTFVAFQLGYHHYCTLLFYQYLDYRRPSTRNGRVYAERCKYHATIICEILNASREREGAEAIYNIVGHLTVVSSSVLLHTYLFGEASELPDSRRRLESNLESLVQLRGYWSSVELMINRLVIFQNNCIKSLTRNTHRFDRWMVKFLLEHALALEEKVAETPDAQLEMRIDRIVESIHLERSRVTHSIIMDMRNVNYWE</sequence>
<dbReference type="SUPFAM" id="SSF57701">
    <property type="entry name" value="Zn2/Cys6 DNA-binding domain"/>
    <property type="match status" value="1"/>
</dbReference>
<evidence type="ECO:0000256" key="2">
    <source>
        <dbReference type="ARBA" id="ARBA00022723"/>
    </source>
</evidence>
<dbReference type="GO" id="GO:0008270">
    <property type="term" value="F:zinc ion binding"/>
    <property type="evidence" value="ECO:0007669"/>
    <property type="project" value="InterPro"/>
</dbReference>
<dbReference type="CDD" id="cd00067">
    <property type="entry name" value="GAL4"/>
    <property type="match status" value="1"/>
</dbReference>
<dbReference type="OrthoDB" id="1924787at2759"/>
<dbReference type="SMART" id="SM00066">
    <property type="entry name" value="GAL4"/>
    <property type="match status" value="1"/>
</dbReference>
<dbReference type="PANTHER" id="PTHR47338:SF16">
    <property type="entry name" value="TRANSCRIPTION FACTOR, PUTATIVE (AFU_ORTHOLOGUE AFUA_2G09360)-RELATED"/>
    <property type="match status" value="1"/>
</dbReference>
<evidence type="ECO:0000256" key="4">
    <source>
        <dbReference type="ARBA" id="ARBA00023163"/>
    </source>
</evidence>
<dbReference type="Gene3D" id="4.10.240.10">
    <property type="entry name" value="Zn(2)-C6 fungal-type DNA-binding domain"/>
    <property type="match status" value="1"/>
</dbReference>
<gene>
    <name evidence="7" type="ORF">BKA67DRAFT_571120</name>
</gene>
<dbReference type="AlphaFoldDB" id="A0A9P8ZUW1"/>
<dbReference type="PROSITE" id="PS50048">
    <property type="entry name" value="ZN2_CY6_FUNGAL_2"/>
    <property type="match status" value="1"/>
</dbReference>
<feature type="domain" description="Zn(2)-C6 fungal-type" evidence="6">
    <location>
        <begin position="6"/>
        <end position="37"/>
    </location>
</feature>
<dbReference type="SMART" id="SM00906">
    <property type="entry name" value="Fungal_trans"/>
    <property type="match status" value="1"/>
</dbReference>
<dbReference type="Proteomes" id="UP000758603">
    <property type="component" value="Unassembled WGS sequence"/>
</dbReference>
<keyword evidence="8" id="KW-1185">Reference proteome</keyword>
<keyword evidence="3" id="KW-0805">Transcription regulation</keyword>
<name>A0A9P8ZUW1_9PEZI</name>
<comment type="subcellular location">
    <subcellularLocation>
        <location evidence="1">Nucleus</location>
    </subcellularLocation>
</comment>
<evidence type="ECO:0000256" key="1">
    <source>
        <dbReference type="ARBA" id="ARBA00004123"/>
    </source>
</evidence>